<dbReference type="OrthoDB" id="2143914at2759"/>
<sequence length="111" mass="12594">MEEANKLDGVLENNSDANISNPLSSQPSSSEFSCITMDTAATTISYENSLFDDNVIPFMDVYMEAVSENFWTEPYMIESTYVHPSEEVLPAGCEYEFFSPMYDIELWSNVE</sequence>
<reference evidence="3" key="1">
    <citation type="journal article" date="2017" name="Front. Plant Sci.">
        <title>Climate Clever Clovers: New Paradigm to Reduce the Environmental Footprint of Ruminants by Breeding Low Methanogenic Forages Utilizing Haplotype Variation.</title>
        <authorList>
            <person name="Kaur P."/>
            <person name="Appels R."/>
            <person name="Bayer P.E."/>
            <person name="Keeble-Gagnere G."/>
            <person name="Wang J."/>
            <person name="Hirakawa H."/>
            <person name="Shirasawa K."/>
            <person name="Vercoe P."/>
            <person name="Stefanova K."/>
            <person name="Durmic Z."/>
            <person name="Nichols P."/>
            <person name="Revell C."/>
            <person name="Isobe S.N."/>
            <person name="Edwards D."/>
            <person name="Erskine W."/>
        </authorList>
    </citation>
    <scope>NUCLEOTIDE SEQUENCE [LARGE SCALE GENOMIC DNA]</scope>
    <source>
        <strain evidence="3">cv. Daliak</strain>
    </source>
</reference>
<feature type="region of interest" description="Disordered" evidence="1">
    <location>
        <begin position="1"/>
        <end position="31"/>
    </location>
</feature>
<organism evidence="2 3">
    <name type="scientific">Trifolium subterraneum</name>
    <name type="common">Subterranean clover</name>
    <dbReference type="NCBI Taxonomy" id="3900"/>
    <lineage>
        <taxon>Eukaryota</taxon>
        <taxon>Viridiplantae</taxon>
        <taxon>Streptophyta</taxon>
        <taxon>Embryophyta</taxon>
        <taxon>Tracheophyta</taxon>
        <taxon>Spermatophyta</taxon>
        <taxon>Magnoliopsida</taxon>
        <taxon>eudicotyledons</taxon>
        <taxon>Gunneridae</taxon>
        <taxon>Pentapetalae</taxon>
        <taxon>rosids</taxon>
        <taxon>fabids</taxon>
        <taxon>Fabales</taxon>
        <taxon>Fabaceae</taxon>
        <taxon>Papilionoideae</taxon>
        <taxon>50 kb inversion clade</taxon>
        <taxon>NPAAA clade</taxon>
        <taxon>Hologalegina</taxon>
        <taxon>IRL clade</taxon>
        <taxon>Trifolieae</taxon>
        <taxon>Trifolium</taxon>
    </lineage>
</organism>
<proteinExistence type="predicted"/>
<name>A0A2Z6M4V5_TRISU</name>
<accession>A0A2Z6M4V5</accession>
<protein>
    <submittedName>
        <fullName evidence="2">Uncharacterized protein</fullName>
    </submittedName>
</protein>
<gene>
    <name evidence="2" type="ORF">TSUD_105380</name>
</gene>
<dbReference type="EMBL" id="DF973166">
    <property type="protein sequence ID" value="GAU17039.1"/>
    <property type="molecule type" value="Genomic_DNA"/>
</dbReference>
<dbReference type="Proteomes" id="UP000242715">
    <property type="component" value="Unassembled WGS sequence"/>
</dbReference>
<keyword evidence="3" id="KW-1185">Reference proteome</keyword>
<evidence type="ECO:0000313" key="2">
    <source>
        <dbReference type="EMBL" id="GAU17039.1"/>
    </source>
</evidence>
<dbReference type="AlphaFoldDB" id="A0A2Z6M4V5"/>
<evidence type="ECO:0000256" key="1">
    <source>
        <dbReference type="SAM" id="MobiDB-lite"/>
    </source>
</evidence>
<feature type="compositionally biased region" description="Low complexity" evidence="1">
    <location>
        <begin position="20"/>
        <end position="31"/>
    </location>
</feature>
<evidence type="ECO:0000313" key="3">
    <source>
        <dbReference type="Proteomes" id="UP000242715"/>
    </source>
</evidence>